<feature type="signal peptide" evidence="2">
    <location>
        <begin position="1"/>
        <end position="18"/>
    </location>
</feature>
<keyword evidence="1" id="KW-0472">Membrane</keyword>
<evidence type="ECO:0000256" key="2">
    <source>
        <dbReference type="SAM" id="SignalP"/>
    </source>
</evidence>
<proteinExistence type="predicted"/>
<dbReference type="EMBL" id="MCFH01000045">
    <property type="protein sequence ID" value="ORX44500.1"/>
    <property type="molecule type" value="Genomic_DNA"/>
</dbReference>
<keyword evidence="2" id="KW-0732">Signal</keyword>
<name>A0A1Y1V0M3_9FUNG</name>
<dbReference type="AlphaFoldDB" id="A0A1Y1V0M3"/>
<gene>
    <name evidence="3" type="ORF">BCR36DRAFT_458556</name>
</gene>
<accession>A0A1Y1V0M3</accession>
<dbReference type="OrthoDB" id="10634692at2759"/>
<organism evidence="3 4">
    <name type="scientific">Piromyces finnis</name>
    <dbReference type="NCBI Taxonomy" id="1754191"/>
    <lineage>
        <taxon>Eukaryota</taxon>
        <taxon>Fungi</taxon>
        <taxon>Fungi incertae sedis</taxon>
        <taxon>Chytridiomycota</taxon>
        <taxon>Chytridiomycota incertae sedis</taxon>
        <taxon>Neocallimastigomycetes</taxon>
        <taxon>Neocallimastigales</taxon>
        <taxon>Neocallimastigaceae</taxon>
        <taxon>Piromyces</taxon>
    </lineage>
</organism>
<keyword evidence="4" id="KW-1185">Reference proteome</keyword>
<feature type="transmembrane region" description="Helical" evidence="1">
    <location>
        <begin position="228"/>
        <end position="248"/>
    </location>
</feature>
<comment type="caution">
    <text evidence="3">The sequence shown here is derived from an EMBL/GenBank/DDBJ whole genome shotgun (WGS) entry which is preliminary data.</text>
</comment>
<reference evidence="3 4" key="2">
    <citation type="submission" date="2016-08" db="EMBL/GenBank/DDBJ databases">
        <title>Pervasive Adenine N6-methylation of Active Genes in Fungi.</title>
        <authorList>
            <consortium name="DOE Joint Genome Institute"/>
            <person name="Mondo S.J."/>
            <person name="Dannebaum R.O."/>
            <person name="Kuo R.C."/>
            <person name="Labutti K."/>
            <person name="Haridas S."/>
            <person name="Kuo A."/>
            <person name="Salamov A."/>
            <person name="Ahrendt S.R."/>
            <person name="Lipzen A."/>
            <person name="Sullivan W."/>
            <person name="Andreopoulos W.B."/>
            <person name="Clum A."/>
            <person name="Lindquist E."/>
            <person name="Daum C."/>
            <person name="Ramamoorthy G.K."/>
            <person name="Gryganskyi A."/>
            <person name="Culley D."/>
            <person name="Magnuson J.K."/>
            <person name="James T.Y."/>
            <person name="O'Malley M.A."/>
            <person name="Stajich J.E."/>
            <person name="Spatafora J.W."/>
            <person name="Visel A."/>
            <person name="Grigoriev I.V."/>
        </authorList>
    </citation>
    <scope>NUCLEOTIDE SEQUENCE [LARGE SCALE GENOMIC DNA]</scope>
    <source>
        <strain evidence="4">finn</strain>
    </source>
</reference>
<reference evidence="3 4" key="1">
    <citation type="submission" date="2016-08" db="EMBL/GenBank/DDBJ databases">
        <title>Genomes of anaerobic fungi encode conserved fungal cellulosomes for biomass hydrolysis.</title>
        <authorList>
            <consortium name="DOE Joint Genome Institute"/>
            <person name="Haitjema C.H."/>
            <person name="Gilmore S.P."/>
            <person name="Henske J.K."/>
            <person name="Solomon K.V."/>
            <person name="De Groot R."/>
            <person name="Kuo A."/>
            <person name="Mondo S.J."/>
            <person name="Salamov A.A."/>
            <person name="Labutti K."/>
            <person name="Zhao Z."/>
            <person name="Chiniquy J."/>
            <person name="Barry K."/>
            <person name="Brewer H.M."/>
            <person name="Purvine S.O."/>
            <person name="Wright A.T."/>
            <person name="Boxma B."/>
            <person name="Van Alen T."/>
            <person name="Hackstein J.H."/>
            <person name="Baker S.E."/>
            <person name="Grigoriev I.V."/>
            <person name="O'Malley M.A."/>
        </authorList>
    </citation>
    <scope>NUCLEOTIDE SEQUENCE [LARGE SCALE GENOMIC DNA]</scope>
    <source>
        <strain evidence="4">finn</strain>
    </source>
</reference>
<keyword evidence="1" id="KW-0812">Transmembrane</keyword>
<evidence type="ECO:0008006" key="5">
    <source>
        <dbReference type="Google" id="ProtNLM"/>
    </source>
</evidence>
<dbReference type="Proteomes" id="UP000193719">
    <property type="component" value="Unassembled WGS sequence"/>
</dbReference>
<keyword evidence="1" id="KW-1133">Transmembrane helix</keyword>
<evidence type="ECO:0000313" key="3">
    <source>
        <dbReference type="EMBL" id="ORX44500.1"/>
    </source>
</evidence>
<feature type="chain" id="PRO_5012282232" description="Variable surface protein" evidence="2">
    <location>
        <begin position="19"/>
        <end position="249"/>
    </location>
</feature>
<evidence type="ECO:0000256" key="1">
    <source>
        <dbReference type="SAM" id="Phobius"/>
    </source>
</evidence>
<evidence type="ECO:0000313" key="4">
    <source>
        <dbReference type="Proteomes" id="UP000193719"/>
    </source>
</evidence>
<sequence length="249" mass="29365">MLFFKKLIMFPFIYQGFTQVIMNDSESCENELNNYNDCLNLIHNITSSTNEFNNEIINNICNTFYREQCKYVIDDVLLTKTDCIKDTFPNDNDIDAGLLILNSRIIYLTYCALDHLGNTCPLAQYFKQHFNEFESDNTSSTTNVLIALETDCKDKSCNQRIHHYEKLVNNLRDIENTTKDTYNNTSSILPKNVRAFYEQYINNYKSNLCGSIEEYIDDEDYAKKKYKISYYILLLTVLSFIYTYKYVIY</sequence>
<protein>
    <recommendedName>
        <fullName evidence="5">Variable surface protein</fullName>
    </recommendedName>
</protein>